<dbReference type="Proteomes" id="UP000549113">
    <property type="component" value="Unassembled WGS sequence"/>
</dbReference>
<dbReference type="SMART" id="SM00382">
    <property type="entry name" value="AAA"/>
    <property type="match status" value="2"/>
</dbReference>
<comment type="caution">
    <text evidence="11">The sequence shown here is derived from an EMBL/GenBank/DDBJ whole genome shotgun (WGS) entry which is preliminary data.</text>
</comment>
<keyword evidence="5" id="KW-0547">Nucleotide-binding</keyword>
<evidence type="ECO:0000256" key="5">
    <source>
        <dbReference type="ARBA" id="ARBA00022741"/>
    </source>
</evidence>
<feature type="region of interest" description="Disordered" evidence="9">
    <location>
        <begin position="518"/>
        <end position="541"/>
    </location>
</feature>
<keyword evidence="12" id="KW-1185">Reference proteome</keyword>
<evidence type="ECO:0000256" key="4">
    <source>
        <dbReference type="ARBA" id="ARBA00022737"/>
    </source>
</evidence>
<dbReference type="PROSITE" id="PS50893">
    <property type="entry name" value="ABC_TRANSPORTER_2"/>
    <property type="match status" value="2"/>
</dbReference>
<keyword evidence="11" id="KW-0762">Sugar transport</keyword>
<gene>
    <name evidence="11" type="ORF">BKA10_003240</name>
</gene>
<dbReference type="InterPro" id="IPR027417">
    <property type="entry name" value="P-loop_NTPase"/>
</dbReference>
<evidence type="ECO:0000256" key="9">
    <source>
        <dbReference type="SAM" id="MobiDB-lite"/>
    </source>
</evidence>
<evidence type="ECO:0000256" key="3">
    <source>
        <dbReference type="ARBA" id="ARBA00022475"/>
    </source>
</evidence>
<dbReference type="EMBL" id="JACIFH010000001">
    <property type="protein sequence ID" value="MBB4141446.1"/>
    <property type="molecule type" value="Genomic_DNA"/>
</dbReference>
<evidence type="ECO:0000259" key="10">
    <source>
        <dbReference type="PROSITE" id="PS50893"/>
    </source>
</evidence>
<dbReference type="InterPro" id="IPR003593">
    <property type="entry name" value="AAA+_ATPase"/>
</dbReference>
<keyword evidence="4" id="KW-0677">Repeat</keyword>
<dbReference type="AlphaFoldDB" id="A0AA40SSI8"/>
<evidence type="ECO:0000313" key="12">
    <source>
        <dbReference type="Proteomes" id="UP000549113"/>
    </source>
</evidence>
<proteinExistence type="predicted"/>
<keyword evidence="2" id="KW-0813">Transport</keyword>
<organism evidence="11 12">
    <name type="scientific">Microbacterium invictum</name>
    <dbReference type="NCBI Taxonomy" id="515415"/>
    <lineage>
        <taxon>Bacteria</taxon>
        <taxon>Bacillati</taxon>
        <taxon>Actinomycetota</taxon>
        <taxon>Actinomycetes</taxon>
        <taxon>Micrococcales</taxon>
        <taxon>Microbacteriaceae</taxon>
        <taxon>Microbacterium</taxon>
    </lineage>
</organism>
<dbReference type="FunFam" id="3.40.50.300:FF:000127">
    <property type="entry name" value="Ribose import ATP-binding protein RbsA"/>
    <property type="match status" value="1"/>
</dbReference>
<protein>
    <submittedName>
        <fullName evidence="11">Simple sugar transport system ATP-binding protein</fullName>
    </submittedName>
</protein>
<evidence type="ECO:0000256" key="8">
    <source>
        <dbReference type="ARBA" id="ARBA00023136"/>
    </source>
</evidence>
<dbReference type="CDD" id="cd03216">
    <property type="entry name" value="ABC_Carb_Monos_I"/>
    <property type="match status" value="1"/>
</dbReference>
<evidence type="ECO:0000313" key="11">
    <source>
        <dbReference type="EMBL" id="MBB4141446.1"/>
    </source>
</evidence>
<keyword evidence="8" id="KW-0472">Membrane</keyword>
<feature type="domain" description="ABC transporter" evidence="10">
    <location>
        <begin position="264"/>
        <end position="514"/>
    </location>
</feature>
<sequence length="541" mass="58948">MTDITRPPAPSGSPDPVVEMTDISISFPGVKALDGVSFRMFPGEVHSLMGENGAGKSTLIKALTGVYQIDSGEIRLAGRPVSFATTAQAQEAGISTVYQEVNLLPNLSVAENIMLGREPRRFGAIDSRRMRARAQEVLDGLGLEIDPASLLASHSLAIQQLVAIARAINIDARVLILDEPTSSLDADEVAELFRIIRSLKDDGVAILFVSHFLDQVYEIADRLTVFRNGRLVGEYLTDDLLRIDLVQKMIGKEITTLDELEQRVHEADSEGDPTVFLRARDLGRRGAVEPVDITVHEGEVVGFAGLLGSGRTEVARLLGGVDRADSGHITVGGTEVRLRTPRRAIAERIMYSSENRRAEGVVDELTVRDNIILALQADRGWFRPIPKKRQDELAQSYIDALNIRPANADAIVRNLSGGNQQKVLLARWLAVAPRLLILDEPTRGIDVGAKAEIQKLVFSLAENGMGVVYISAELEEVLRLSHRVIVMRDRQQVADLPNDNLTVDSLLALIAEGSSDETALAPNIPNSSNPTPNNPTQGETR</sequence>
<reference evidence="11 12" key="1">
    <citation type="submission" date="2020-08" db="EMBL/GenBank/DDBJ databases">
        <title>Sequencing the genomes of 1000 actinobacteria strains.</title>
        <authorList>
            <person name="Klenk H.-P."/>
        </authorList>
    </citation>
    <scope>NUCLEOTIDE SEQUENCE [LARGE SCALE GENOMIC DNA]</scope>
    <source>
        <strain evidence="11 12">DSM 19600</strain>
    </source>
</reference>
<dbReference type="RefSeq" id="WP_183500923.1">
    <property type="nucleotide sequence ID" value="NZ_BAABCO010000003.1"/>
</dbReference>
<dbReference type="PROSITE" id="PS00211">
    <property type="entry name" value="ABC_TRANSPORTER_1"/>
    <property type="match status" value="1"/>
</dbReference>
<feature type="domain" description="ABC transporter" evidence="10">
    <location>
        <begin position="18"/>
        <end position="253"/>
    </location>
</feature>
<accession>A0AA40SSI8</accession>
<evidence type="ECO:0000256" key="1">
    <source>
        <dbReference type="ARBA" id="ARBA00004202"/>
    </source>
</evidence>
<dbReference type="PANTHER" id="PTHR43790:SF9">
    <property type="entry name" value="GALACTOFURANOSE TRANSPORTER ATP-BINDING PROTEIN YTFR"/>
    <property type="match status" value="1"/>
</dbReference>
<dbReference type="CDD" id="cd03215">
    <property type="entry name" value="ABC_Carb_Monos_II"/>
    <property type="match status" value="1"/>
</dbReference>
<evidence type="ECO:0000256" key="7">
    <source>
        <dbReference type="ARBA" id="ARBA00022967"/>
    </source>
</evidence>
<keyword evidence="3" id="KW-1003">Cell membrane</keyword>
<dbReference type="Gene3D" id="3.40.50.300">
    <property type="entry name" value="P-loop containing nucleotide triphosphate hydrolases"/>
    <property type="match status" value="2"/>
</dbReference>
<feature type="compositionally biased region" description="Low complexity" evidence="9">
    <location>
        <begin position="522"/>
        <end position="541"/>
    </location>
</feature>
<dbReference type="SUPFAM" id="SSF52540">
    <property type="entry name" value="P-loop containing nucleoside triphosphate hydrolases"/>
    <property type="match status" value="2"/>
</dbReference>
<dbReference type="InterPro" id="IPR003439">
    <property type="entry name" value="ABC_transporter-like_ATP-bd"/>
</dbReference>
<comment type="subcellular location">
    <subcellularLocation>
        <location evidence="1">Cell membrane</location>
        <topology evidence="1">Peripheral membrane protein</topology>
    </subcellularLocation>
</comment>
<keyword evidence="6 11" id="KW-0067">ATP-binding</keyword>
<dbReference type="GO" id="GO:0016887">
    <property type="term" value="F:ATP hydrolysis activity"/>
    <property type="evidence" value="ECO:0007669"/>
    <property type="project" value="InterPro"/>
</dbReference>
<dbReference type="InterPro" id="IPR050107">
    <property type="entry name" value="ABC_carbohydrate_import_ATPase"/>
</dbReference>
<evidence type="ECO:0000256" key="6">
    <source>
        <dbReference type="ARBA" id="ARBA00022840"/>
    </source>
</evidence>
<dbReference type="Pfam" id="PF00005">
    <property type="entry name" value="ABC_tran"/>
    <property type="match status" value="2"/>
</dbReference>
<name>A0AA40SSI8_9MICO</name>
<keyword evidence="7" id="KW-1278">Translocase</keyword>
<dbReference type="GO" id="GO:0005886">
    <property type="term" value="C:plasma membrane"/>
    <property type="evidence" value="ECO:0007669"/>
    <property type="project" value="UniProtKB-SubCell"/>
</dbReference>
<dbReference type="InterPro" id="IPR017871">
    <property type="entry name" value="ABC_transporter-like_CS"/>
</dbReference>
<dbReference type="GO" id="GO:0005524">
    <property type="term" value="F:ATP binding"/>
    <property type="evidence" value="ECO:0007669"/>
    <property type="project" value="UniProtKB-KW"/>
</dbReference>
<dbReference type="PANTHER" id="PTHR43790">
    <property type="entry name" value="CARBOHYDRATE TRANSPORT ATP-BINDING PROTEIN MG119-RELATED"/>
    <property type="match status" value="1"/>
</dbReference>
<evidence type="ECO:0000256" key="2">
    <source>
        <dbReference type="ARBA" id="ARBA00022448"/>
    </source>
</evidence>